<feature type="region of interest" description="Disordered" evidence="15">
    <location>
        <begin position="90"/>
        <end position="109"/>
    </location>
</feature>
<evidence type="ECO:0000313" key="20">
    <source>
        <dbReference type="Proteomes" id="UP000008332"/>
    </source>
</evidence>
<organism evidence="19 20">
    <name type="scientific">Albidiferax ferrireducens (strain ATCC BAA-621 / DSM 15236 / T118)</name>
    <name type="common">Rhodoferax ferrireducens</name>
    <dbReference type="NCBI Taxonomy" id="338969"/>
    <lineage>
        <taxon>Bacteria</taxon>
        <taxon>Pseudomonadati</taxon>
        <taxon>Pseudomonadota</taxon>
        <taxon>Betaproteobacteria</taxon>
        <taxon>Burkholderiales</taxon>
        <taxon>Comamonadaceae</taxon>
        <taxon>Rhodoferax</taxon>
    </lineage>
</organism>
<feature type="compositionally biased region" description="Polar residues" evidence="15">
    <location>
        <begin position="482"/>
        <end position="494"/>
    </location>
</feature>
<keyword evidence="13" id="KW-0998">Cell outer membrane</keyword>
<dbReference type="Pfam" id="PF22461">
    <property type="entry name" value="SLBB_2"/>
    <property type="match status" value="1"/>
</dbReference>
<feature type="region of interest" description="Disordered" evidence="15">
    <location>
        <begin position="475"/>
        <end position="518"/>
    </location>
</feature>
<feature type="domain" description="Soluble ligand binding" evidence="17">
    <location>
        <begin position="597"/>
        <end position="631"/>
    </location>
</feature>
<dbReference type="GO" id="GO:0046930">
    <property type="term" value="C:pore complex"/>
    <property type="evidence" value="ECO:0007669"/>
    <property type="project" value="UniProtKB-KW"/>
</dbReference>
<keyword evidence="7" id="KW-0732">Signal</keyword>
<dbReference type="InterPro" id="IPR049712">
    <property type="entry name" value="Poly_export"/>
</dbReference>
<dbReference type="GO" id="GO:0006811">
    <property type="term" value="P:monoatomic ion transport"/>
    <property type="evidence" value="ECO:0007669"/>
    <property type="project" value="UniProtKB-KW"/>
</dbReference>
<keyword evidence="6" id="KW-0812">Transmembrane</keyword>
<comment type="subcellular location">
    <subcellularLocation>
        <location evidence="1">Cell outer membrane</location>
        <topology evidence="1">Multi-pass membrane protein</topology>
    </subcellularLocation>
</comment>
<evidence type="ECO:0000256" key="3">
    <source>
        <dbReference type="ARBA" id="ARBA00022448"/>
    </source>
</evidence>
<evidence type="ECO:0000256" key="14">
    <source>
        <dbReference type="ARBA" id="ARBA00023288"/>
    </source>
</evidence>
<dbReference type="OrthoDB" id="9815244at2"/>
<dbReference type="GO" id="GO:0015288">
    <property type="term" value="F:porin activity"/>
    <property type="evidence" value="ECO:0007669"/>
    <property type="project" value="UniProtKB-KW"/>
</dbReference>
<dbReference type="Pfam" id="PF02563">
    <property type="entry name" value="Poly_export"/>
    <property type="match status" value="1"/>
</dbReference>
<keyword evidence="8" id="KW-0625">Polysaccharide transport</keyword>
<dbReference type="InterPro" id="IPR019554">
    <property type="entry name" value="Soluble_ligand-bd"/>
</dbReference>
<dbReference type="InterPro" id="IPR054765">
    <property type="entry name" value="SLBB_dom"/>
</dbReference>
<dbReference type="STRING" id="338969.Rfer_2676"/>
<accession>Q21V11</accession>
<evidence type="ECO:0000256" key="10">
    <source>
        <dbReference type="ARBA" id="ARBA00023114"/>
    </source>
</evidence>
<dbReference type="eggNOG" id="COG1596">
    <property type="taxonomic scope" value="Bacteria"/>
</dbReference>
<dbReference type="KEGG" id="rfr:Rfer_2676"/>
<feature type="domain" description="Polysaccharide export protein N-terminal" evidence="16">
    <location>
        <begin position="160"/>
        <end position="233"/>
    </location>
</feature>
<keyword evidence="20" id="KW-1185">Reference proteome</keyword>
<evidence type="ECO:0000259" key="17">
    <source>
        <dbReference type="Pfam" id="PF10531"/>
    </source>
</evidence>
<comment type="similarity">
    <text evidence="2">Belongs to the BexD/CtrA/VexA family.</text>
</comment>
<dbReference type="AlphaFoldDB" id="Q21V11"/>
<dbReference type="PANTHER" id="PTHR33619">
    <property type="entry name" value="POLYSACCHARIDE EXPORT PROTEIN GFCE-RELATED"/>
    <property type="match status" value="1"/>
</dbReference>
<dbReference type="EMBL" id="CP000267">
    <property type="protein sequence ID" value="ABD70392.1"/>
    <property type="molecule type" value="Genomic_DNA"/>
</dbReference>
<evidence type="ECO:0000256" key="9">
    <source>
        <dbReference type="ARBA" id="ARBA00023065"/>
    </source>
</evidence>
<keyword evidence="14" id="KW-0449">Lipoprotein</keyword>
<reference evidence="20" key="1">
    <citation type="submission" date="2006-02" db="EMBL/GenBank/DDBJ databases">
        <title>Complete sequence of chromosome of Rhodoferax ferrireducens DSM 15236.</title>
        <authorList>
            <person name="Copeland A."/>
            <person name="Lucas S."/>
            <person name="Lapidus A."/>
            <person name="Barry K."/>
            <person name="Detter J.C."/>
            <person name="Glavina del Rio T."/>
            <person name="Hammon N."/>
            <person name="Israni S."/>
            <person name="Pitluck S."/>
            <person name="Brettin T."/>
            <person name="Bruce D."/>
            <person name="Han C."/>
            <person name="Tapia R."/>
            <person name="Gilna P."/>
            <person name="Kiss H."/>
            <person name="Schmutz J."/>
            <person name="Larimer F."/>
            <person name="Land M."/>
            <person name="Kyrpides N."/>
            <person name="Ivanova N."/>
            <person name="Richardson P."/>
        </authorList>
    </citation>
    <scope>NUCLEOTIDE SEQUENCE [LARGE SCALE GENOMIC DNA]</scope>
    <source>
        <strain evidence="20">ATCC BAA-621 / DSM 15236 / T118</strain>
    </source>
</reference>
<dbReference type="HOGENOM" id="CLU_011447_2_1_4"/>
<evidence type="ECO:0000256" key="15">
    <source>
        <dbReference type="SAM" id="MobiDB-lite"/>
    </source>
</evidence>
<name>Q21V11_ALBFT</name>
<keyword evidence="3" id="KW-0813">Transport</keyword>
<keyword evidence="9" id="KW-0406">Ion transport</keyword>
<dbReference type="Proteomes" id="UP000008332">
    <property type="component" value="Chromosome"/>
</dbReference>
<evidence type="ECO:0000256" key="4">
    <source>
        <dbReference type="ARBA" id="ARBA00022452"/>
    </source>
</evidence>
<sequence length="849" mass="91035">MTLHELAISSHKNAFNSPKTAICVLIVASLFSGLSSAQVLAPPGGTSGSATGFSSGPSVGAPAAAGYPSSAPSTTLSPAAMAAARSAGLTDAAGNPVGPGTDKADLNTDKTNSESFRAKLPPLGTNQFAKFVQDTTGRTLPLYGYNLFDGNGFPALTNVPVPANYVLGPGDDISIKIWGAIDVNLNLPIDRNGQVTIPKVGPLTVAGTRADQLEALLKTHVGRVYNNFELSATLGRLRSIQVFVVGQARQPGVHTVSSLSTLISVLFESGGPSATGSMRQIQLTRAGKTVSTIDLYKFIHSGDTSADARLLPGDVIVIPPAGARVALLGALDSAAIYELSGKEETLAKLLSYGGGQQILTTPHKVLVERINQAQDKAPRVIEERVLNADGLNSTVRDGDVVTLFKISPEFANAVTLRGNVAKPLRYAYRPGMKVSDLIPEVSALIQDDYYSRKNILVQYQSPRLSLTERTAEGFSYGRDGNIMQNGSNRQSPADRTSEGGNYGRDGNMEQNGSNKQVSAEQIVTDVKNQLNEINWDYAAIERLDAKELRTTLIPFNLGKAVKDRDPVNDLTLQAGDVVTIFSVNDLPVPAEKRSQFVRVGGEVKVPGIYQIQPGETLPGLIQRVGGFSQNAFVYGTVFTRESTRVQQQENINKSMRRMESDINAQTASALQNASSADKATTLQVQIENQKNLLRRLQSLKANGRIALELDPDNPVPPAIALEDGDQIIVPHRPSFVGVFGEVFAESSFIYKPGYTVSHYIDKAGLTRDADTDNLLLIRADGSVEGSSRRSLFWSSGVMDKKLNPGDSIFVPGLIDRRTAYTQFMEGAKDWTTLLYQFGLGAAALKTIRN</sequence>
<dbReference type="GO" id="GO:0009279">
    <property type="term" value="C:cell outer membrane"/>
    <property type="evidence" value="ECO:0007669"/>
    <property type="project" value="UniProtKB-SubCell"/>
</dbReference>
<protein>
    <submittedName>
        <fullName evidence="19">Polysaccharide export protein</fullName>
    </submittedName>
</protein>
<keyword evidence="5" id="KW-0762">Sugar transport</keyword>
<keyword evidence="12" id="KW-0564">Palmitate</keyword>
<evidence type="ECO:0000256" key="7">
    <source>
        <dbReference type="ARBA" id="ARBA00022729"/>
    </source>
</evidence>
<evidence type="ECO:0000259" key="18">
    <source>
        <dbReference type="Pfam" id="PF22461"/>
    </source>
</evidence>
<keyword evidence="4" id="KW-1134">Transmembrane beta strand</keyword>
<evidence type="ECO:0000256" key="12">
    <source>
        <dbReference type="ARBA" id="ARBA00023139"/>
    </source>
</evidence>
<evidence type="ECO:0000256" key="5">
    <source>
        <dbReference type="ARBA" id="ARBA00022597"/>
    </source>
</evidence>
<feature type="compositionally biased region" description="Polar residues" evidence="15">
    <location>
        <begin position="508"/>
        <end position="518"/>
    </location>
</feature>
<evidence type="ECO:0000256" key="13">
    <source>
        <dbReference type="ARBA" id="ARBA00023237"/>
    </source>
</evidence>
<keyword evidence="10" id="KW-0626">Porin</keyword>
<keyword evidence="11" id="KW-0472">Membrane</keyword>
<evidence type="ECO:0000256" key="8">
    <source>
        <dbReference type="ARBA" id="ARBA00023047"/>
    </source>
</evidence>
<dbReference type="GO" id="GO:0015159">
    <property type="term" value="F:polysaccharide transmembrane transporter activity"/>
    <property type="evidence" value="ECO:0007669"/>
    <property type="project" value="InterPro"/>
</dbReference>
<evidence type="ECO:0000256" key="2">
    <source>
        <dbReference type="ARBA" id="ARBA00009450"/>
    </source>
</evidence>
<dbReference type="PANTHER" id="PTHR33619:SF3">
    <property type="entry name" value="POLYSACCHARIDE EXPORT PROTEIN GFCE-RELATED"/>
    <property type="match status" value="1"/>
</dbReference>
<evidence type="ECO:0000256" key="11">
    <source>
        <dbReference type="ARBA" id="ARBA00023136"/>
    </source>
</evidence>
<gene>
    <name evidence="19" type="ordered locus">Rfer_2676</name>
</gene>
<feature type="domain" description="SLBB" evidence="18">
    <location>
        <begin position="241"/>
        <end position="317"/>
    </location>
</feature>
<dbReference type="RefSeq" id="WP_011464958.1">
    <property type="nucleotide sequence ID" value="NC_007908.1"/>
</dbReference>
<proteinExistence type="inferred from homology"/>
<dbReference type="Pfam" id="PF10531">
    <property type="entry name" value="SLBB"/>
    <property type="match status" value="1"/>
</dbReference>
<dbReference type="Gene3D" id="3.10.560.10">
    <property type="entry name" value="Outer membrane lipoprotein wza domain like"/>
    <property type="match status" value="3"/>
</dbReference>
<evidence type="ECO:0000259" key="16">
    <source>
        <dbReference type="Pfam" id="PF02563"/>
    </source>
</evidence>
<evidence type="ECO:0000256" key="1">
    <source>
        <dbReference type="ARBA" id="ARBA00004571"/>
    </source>
</evidence>
<dbReference type="InterPro" id="IPR003715">
    <property type="entry name" value="Poly_export_N"/>
</dbReference>
<evidence type="ECO:0000256" key="6">
    <source>
        <dbReference type="ARBA" id="ARBA00022692"/>
    </source>
</evidence>
<evidence type="ECO:0000313" key="19">
    <source>
        <dbReference type="EMBL" id="ABD70392.1"/>
    </source>
</evidence>